<name>A0A956NFE2_UNCEI</name>
<keyword evidence="4 5" id="KW-0472">Membrane</keyword>
<gene>
    <name evidence="6" type="ORF">KDA27_20055</name>
</gene>
<comment type="subcellular location">
    <subcellularLocation>
        <location evidence="1">Membrane</location>
        <topology evidence="1">Multi-pass membrane protein</topology>
    </subcellularLocation>
</comment>
<protein>
    <submittedName>
        <fullName evidence="6">DoxX family protein</fullName>
    </submittedName>
</protein>
<dbReference type="GO" id="GO:0016020">
    <property type="term" value="C:membrane"/>
    <property type="evidence" value="ECO:0007669"/>
    <property type="project" value="UniProtKB-SubCell"/>
</dbReference>
<accession>A0A956NFE2</accession>
<dbReference type="Proteomes" id="UP000739538">
    <property type="component" value="Unassembled WGS sequence"/>
</dbReference>
<evidence type="ECO:0000256" key="1">
    <source>
        <dbReference type="ARBA" id="ARBA00004141"/>
    </source>
</evidence>
<reference evidence="6" key="1">
    <citation type="submission" date="2020-04" db="EMBL/GenBank/DDBJ databases">
        <authorList>
            <person name="Zhang T."/>
        </authorList>
    </citation>
    <scope>NUCLEOTIDE SEQUENCE</scope>
    <source>
        <strain evidence="6">HKST-UBA02</strain>
    </source>
</reference>
<feature type="transmembrane region" description="Helical" evidence="5">
    <location>
        <begin position="100"/>
        <end position="118"/>
    </location>
</feature>
<feature type="transmembrane region" description="Helical" evidence="5">
    <location>
        <begin position="43"/>
        <end position="61"/>
    </location>
</feature>
<organism evidence="6 7">
    <name type="scientific">Eiseniibacteriota bacterium</name>
    <dbReference type="NCBI Taxonomy" id="2212470"/>
    <lineage>
        <taxon>Bacteria</taxon>
        <taxon>Candidatus Eiseniibacteriota</taxon>
    </lineage>
</organism>
<dbReference type="EMBL" id="JAGQHS010000142">
    <property type="protein sequence ID" value="MCA9758098.1"/>
    <property type="molecule type" value="Genomic_DNA"/>
</dbReference>
<evidence type="ECO:0000313" key="7">
    <source>
        <dbReference type="Proteomes" id="UP000739538"/>
    </source>
</evidence>
<keyword evidence="3 5" id="KW-1133">Transmembrane helix</keyword>
<feature type="transmembrane region" description="Helical" evidence="5">
    <location>
        <begin position="68"/>
        <end position="88"/>
    </location>
</feature>
<evidence type="ECO:0000256" key="2">
    <source>
        <dbReference type="ARBA" id="ARBA00022692"/>
    </source>
</evidence>
<dbReference type="Pfam" id="PF13564">
    <property type="entry name" value="DoxX_2"/>
    <property type="match status" value="1"/>
</dbReference>
<proteinExistence type="predicted"/>
<evidence type="ECO:0000313" key="6">
    <source>
        <dbReference type="EMBL" id="MCA9758098.1"/>
    </source>
</evidence>
<reference evidence="6" key="2">
    <citation type="journal article" date="2021" name="Microbiome">
        <title>Successional dynamics and alternative stable states in a saline activated sludge microbial community over 9 years.</title>
        <authorList>
            <person name="Wang Y."/>
            <person name="Ye J."/>
            <person name="Ju F."/>
            <person name="Liu L."/>
            <person name="Boyd J.A."/>
            <person name="Deng Y."/>
            <person name="Parks D.H."/>
            <person name="Jiang X."/>
            <person name="Yin X."/>
            <person name="Woodcroft B.J."/>
            <person name="Tyson G.W."/>
            <person name="Hugenholtz P."/>
            <person name="Polz M.F."/>
            <person name="Zhang T."/>
        </authorList>
    </citation>
    <scope>NUCLEOTIDE SEQUENCE</scope>
    <source>
        <strain evidence="6">HKST-UBA02</strain>
    </source>
</reference>
<dbReference type="InterPro" id="IPR032808">
    <property type="entry name" value="DoxX"/>
</dbReference>
<comment type="caution">
    <text evidence="6">The sequence shown here is derived from an EMBL/GenBank/DDBJ whole genome shotgun (WGS) entry which is preliminary data.</text>
</comment>
<evidence type="ECO:0000256" key="4">
    <source>
        <dbReference type="ARBA" id="ARBA00023136"/>
    </source>
</evidence>
<sequence length="125" mass="13311">MNILLLALQVLLALHTLMGAVWKLSNSAQAVPSLSAIPHGAWMAMSIVELVCALGLVLPAFTKVPARWTPIAAVVIAAEMLLFCGLHLASGDPNHGHLVYWLVVAGVCGFIVYGRLVLRPILSHV</sequence>
<keyword evidence="2 5" id="KW-0812">Transmembrane</keyword>
<evidence type="ECO:0000256" key="5">
    <source>
        <dbReference type="SAM" id="Phobius"/>
    </source>
</evidence>
<evidence type="ECO:0000256" key="3">
    <source>
        <dbReference type="ARBA" id="ARBA00022989"/>
    </source>
</evidence>
<dbReference type="AlphaFoldDB" id="A0A956NFE2"/>